<comment type="caution">
    <text evidence="1">The sequence shown here is derived from an EMBL/GenBank/DDBJ whole genome shotgun (WGS) entry which is preliminary data.</text>
</comment>
<organism evidence="1 2">
    <name type="scientific">Citrus sinensis</name>
    <name type="common">Sweet orange</name>
    <name type="synonym">Citrus aurantium var. sinensis</name>
    <dbReference type="NCBI Taxonomy" id="2711"/>
    <lineage>
        <taxon>Eukaryota</taxon>
        <taxon>Viridiplantae</taxon>
        <taxon>Streptophyta</taxon>
        <taxon>Embryophyta</taxon>
        <taxon>Tracheophyta</taxon>
        <taxon>Spermatophyta</taxon>
        <taxon>Magnoliopsida</taxon>
        <taxon>eudicotyledons</taxon>
        <taxon>Gunneridae</taxon>
        <taxon>Pentapetalae</taxon>
        <taxon>rosids</taxon>
        <taxon>malvids</taxon>
        <taxon>Sapindales</taxon>
        <taxon>Rutaceae</taxon>
        <taxon>Aurantioideae</taxon>
        <taxon>Citrus</taxon>
    </lineage>
</organism>
<name>A0ACB8KK45_CITSI</name>
<keyword evidence="2" id="KW-1185">Reference proteome</keyword>
<evidence type="ECO:0000313" key="1">
    <source>
        <dbReference type="EMBL" id="KAH9754711.1"/>
    </source>
</evidence>
<sequence length="376" mass="41923">MDDDSNNCNYNSNFSSSYNKHPGAGDDACRPTSPYNVIESSVFSKLLPSPQPATTTTRSPLFCSPSVFSKKDPGGIGFIDYMGGGVDGLMSCTESLGFESSDERTADDHQMEEMSNQSSSKARWRKDYRHGRGGGGERKEAKKFPPPLSSLNRNGQPSFYLRSVRTDGRLELTEVRIDRPEILRASREGGRLRLHLVREGDEVEEEEEEESLEEELQDEETLEEEEEKEEEGRVGEWRLQGFRRCNEMMAMDMEGGFAGLRSIIRNYQETVIAVATSKKPCLRDVEITEAYAILEGIKLVVDVALSSLLIDGRWRCGLCQAASAAVQDIAVGGLYFWSFGPKQKLTSTAGFEPARAKPNRFQVCLLNHSDISTNLL</sequence>
<dbReference type="EMBL" id="CM039174">
    <property type="protein sequence ID" value="KAH9754711.1"/>
    <property type="molecule type" value="Genomic_DNA"/>
</dbReference>
<evidence type="ECO:0000313" key="2">
    <source>
        <dbReference type="Proteomes" id="UP000829398"/>
    </source>
</evidence>
<dbReference type="Proteomes" id="UP000829398">
    <property type="component" value="Chromosome 5"/>
</dbReference>
<protein>
    <submittedName>
        <fullName evidence="1">FANTASTIC four-like protein (DUF3049)</fullName>
    </submittedName>
</protein>
<reference evidence="2" key="1">
    <citation type="journal article" date="2023" name="Hortic. Res.">
        <title>A chromosome-level phased genome enabling allele-level studies in sweet orange: a case study on citrus Huanglongbing tolerance.</title>
        <authorList>
            <person name="Wu B."/>
            <person name="Yu Q."/>
            <person name="Deng Z."/>
            <person name="Duan Y."/>
            <person name="Luo F."/>
            <person name="Gmitter F. Jr."/>
        </authorList>
    </citation>
    <scope>NUCLEOTIDE SEQUENCE [LARGE SCALE GENOMIC DNA]</scope>
    <source>
        <strain evidence="2">cv. Valencia</strain>
    </source>
</reference>
<accession>A0ACB8KK45</accession>
<gene>
    <name evidence="1" type="ORF">KPL71_015536</name>
</gene>
<proteinExistence type="predicted"/>